<sequence length="477" mass="50672">MSTPDSISDPPKQVPVTAGTPSSQAPKPSTPAESSKLSNAELKKQQKAEKAARRLQKKGDQGPSNGQPTTPAQKAQTKPEKHAKPTQPRNQPAPPTLKPPGKATATRRGSSSVPNVIDSEVKNVALFKHLYSVPRRQRIEGASKDVHPAVVALGLQMSNYRICGSNARCIAMLLAFKEVIESYTTPGGTSLARHLTSHHLSPQIDYLKSCRPLSISMGNAIRYLKELIIKIDPAVPEHDAKATLLDAIDAFISERITVAGTIIAQTASTKIVSGDVVVTYAKSSIVMQTLLTAHRAGTAFRVVVVDSSPLFEGKRLASVLASHGLSVSYSLIAGASHAVTGATKVFLGAHAIMSNGRLYSRVGTAVVAMLAYERDIPVIVCCESVKFTERVALDSIVGNELAPAEELLAAGLSVEGKEGSKGVEDMLKKWRETPGLQALNVLYDVTPADYIKMVVTEFGSLPPSSVPAVLRNLSGNG</sequence>
<dbReference type="Gene3D" id="3.40.50.10470">
    <property type="entry name" value="Translation initiation factor eif-2b, domain 2"/>
    <property type="match status" value="1"/>
</dbReference>
<dbReference type="InterPro" id="IPR037171">
    <property type="entry name" value="NagB/RpiA_transferase-like"/>
</dbReference>
<evidence type="ECO:0000313" key="11">
    <source>
        <dbReference type="EMBL" id="KAF1815049.1"/>
    </source>
</evidence>
<keyword evidence="5" id="KW-0648">Protein biosynthesis</keyword>
<reference evidence="13" key="3">
    <citation type="submission" date="2025-04" db="UniProtKB">
        <authorList>
            <consortium name="RefSeq"/>
        </authorList>
    </citation>
    <scope>IDENTIFICATION</scope>
    <source>
        <strain evidence="13">CBS 781.70</strain>
    </source>
</reference>
<organism evidence="11">
    <name type="scientific">Eremomyces bilateralis CBS 781.70</name>
    <dbReference type="NCBI Taxonomy" id="1392243"/>
    <lineage>
        <taxon>Eukaryota</taxon>
        <taxon>Fungi</taxon>
        <taxon>Dikarya</taxon>
        <taxon>Ascomycota</taxon>
        <taxon>Pezizomycotina</taxon>
        <taxon>Dothideomycetes</taxon>
        <taxon>Dothideomycetes incertae sedis</taxon>
        <taxon>Eremomycetales</taxon>
        <taxon>Eremomycetaceae</taxon>
        <taxon>Eremomyces</taxon>
    </lineage>
</organism>
<reference evidence="13" key="2">
    <citation type="submission" date="2020-04" db="EMBL/GenBank/DDBJ databases">
        <authorList>
            <consortium name="NCBI Genome Project"/>
        </authorList>
    </citation>
    <scope>NUCLEOTIDE SEQUENCE</scope>
    <source>
        <strain evidence="13">CBS 781.70</strain>
    </source>
</reference>
<evidence type="ECO:0000256" key="6">
    <source>
        <dbReference type="ARBA" id="ARBA00044147"/>
    </source>
</evidence>
<dbReference type="SUPFAM" id="SSF100950">
    <property type="entry name" value="NagB/RpiA/CoA transferase-like"/>
    <property type="match status" value="1"/>
</dbReference>
<feature type="compositionally biased region" description="Basic and acidic residues" evidence="10">
    <location>
        <begin position="41"/>
        <end position="60"/>
    </location>
</feature>
<feature type="compositionally biased region" description="Polar residues" evidence="10">
    <location>
        <begin position="62"/>
        <end position="76"/>
    </location>
</feature>
<evidence type="ECO:0000256" key="4">
    <source>
        <dbReference type="ARBA" id="ARBA00022540"/>
    </source>
</evidence>
<feature type="compositionally biased region" description="Polar residues" evidence="10">
    <location>
        <begin position="19"/>
        <end position="38"/>
    </location>
</feature>
<dbReference type="Pfam" id="PF01008">
    <property type="entry name" value="IF-2B"/>
    <property type="match status" value="1"/>
</dbReference>
<evidence type="ECO:0000313" key="13">
    <source>
        <dbReference type="RefSeq" id="XP_033536680.1"/>
    </source>
</evidence>
<comment type="subunit">
    <text evidence="8">Component of the translation initiation factor 2B (eIF2B) complex which is a heterodecamer of two sets of five different subunits: alpha, beta, gamma, delta and epsilon. Subunits alpha, beta and delta comprise a regulatory subcomplex and subunits epsilon and gamma comprise a catalytic subcomplex. Within the complex, the hexameric regulatory complex resides at the center, with the two heterodimeric catalytic subcomplexes bound on opposite sides.</text>
</comment>
<dbReference type="RefSeq" id="XP_033536680.1">
    <property type="nucleotide sequence ID" value="XM_033677417.1"/>
</dbReference>
<evidence type="ECO:0000256" key="5">
    <source>
        <dbReference type="ARBA" id="ARBA00022917"/>
    </source>
</evidence>
<dbReference type="PANTHER" id="PTHR10233:SF14">
    <property type="entry name" value="TRANSLATION INITIATION FACTOR EIF-2B SUBUNIT DELTA"/>
    <property type="match status" value="1"/>
</dbReference>
<comment type="subcellular location">
    <subcellularLocation>
        <location evidence="1">Cytoplasm</location>
        <location evidence="1">Cytosol</location>
    </subcellularLocation>
</comment>
<proteinExistence type="inferred from homology"/>
<keyword evidence="3" id="KW-0963">Cytoplasm</keyword>
<evidence type="ECO:0000256" key="1">
    <source>
        <dbReference type="ARBA" id="ARBA00004514"/>
    </source>
</evidence>
<evidence type="ECO:0000256" key="3">
    <source>
        <dbReference type="ARBA" id="ARBA00022490"/>
    </source>
</evidence>
<dbReference type="EMBL" id="ML975152">
    <property type="protein sequence ID" value="KAF1815049.1"/>
    <property type="molecule type" value="Genomic_DNA"/>
</dbReference>
<evidence type="ECO:0000256" key="10">
    <source>
        <dbReference type="SAM" id="MobiDB-lite"/>
    </source>
</evidence>
<keyword evidence="4" id="KW-0396">Initiation factor</keyword>
<keyword evidence="12" id="KW-1185">Reference proteome</keyword>
<dbReference type="GO" id="GO:0003743">
    <property type="term" value="F:translation initiation factor activity"/>
    <property type="evidence" value="ECO:0007669"/>
    <property type="project" value="UniProtKB-KW"/>
</dbReference>
<dbReference type="InterPro" id="IPR000649">
    <property type="entry name" value="IF-2B-related"/>
</dbReference>
<dbReference type="InterPro" id="IPR042529">
    <property type="entry name" value="IF_2B-like_C"/>
</dbReference>
<name>A0A6G1GB21_9PEZI</name>
<reference evidence="11 13" key="1">
    <citation type="submission" date="2020-01" db="EMBL/GenBank/DDBJ databases">
        <authorList>
            <consortium name="DOE Joint Genome Institute"/>
            <person name="Haridas S."/>
            <person name="Albert R."/>
            <person name="Binder M."/>
            <person name="Bloem J."/>
            <person name="Labutti K."/>
            <person name="Salamov A."/>
            <person name="Andreopoulos B."/>
            <person name="Baker S.E."/>
            <person name="Barry K."/>
            <person name="Bills G."/>
            <person name="Bluhm B.H."/>
            <person name="Cannon C."/>
            <person name="Castanera R."/>
            <person name="Culley D.E."/>
            <person name="Daum C."/>
            <person name="Ezra D."/>
            <person name="Gonzalez J.B."/>
            <person name="Henrissat B."/>
            <person name="Kuo A."/>
            <person name="Liang C."/>
            <person name="Lipzen A."/>
            <person name="Lutzoni F."/>
            <person name="Magnuson J."/>
            <person name="Mondo S."/>
            <person name="Nolan M."/>
            <person name="Ohm R."/>
            <person name="Pangilinan J."/>
            <person name="Park H.-J."/>
            <person name="Ramirez L."/>
            <person name="Alfaro M."/>
            <person name="Sun H."/>
            <person name="Tritt A."/>
            <person name="Yoshinaga Y."/>
            <person name="Zwiers L.-H."/>
            <person name="Turgeon B.G."/>
            <person name="Goodwin S.B."/>
            <person name="Spatafora J.W."/>
            <person name="Crous P.W."/>
            <person name="Grigoriev I.V."/>
        </authorList>
    </citation>
    <scope>NUCLEOTIDE SEQUENCE</scope>
    <source>
        <strain evidence="11 13">CBS 781.70</strain>
    </source>
</reference>
<accession>A0A6G1GB21</accession>
<dbReference type="AlphaFoldDB" id="A0A6G1GB21"/>
<dbReference type="PANTHER" id="PTHR10233">
    <property type="entry name" value="TRANSLATION INITIATION FACTOR EIF-2B"/>
    <property type="match status" value="1"/>
</dbReference>
<dbReference type="GO" id="GO:0005829">
    <property type="term" value="C:cytosol"/>
    <property type="evidence" value="ECO:0007669"/>
    <property type="project" value="UniProtKB-SubCell"/>
</dbReference>
<feature type="region of interest" description="Disordered" evidence="10">
    <location>
        <begin position="1"/>
        <end position="116"/>
    </location>
</feature>
<evidence type="ECO:0000313" key="12">
    <source>
        <dbReference type="Proteomes" id="UP000504638"/>
    </source>
</evidence>
<gene>
    <name evidence="11 13" type="ORF">P152DRAFT_431270</name>
</gene>
<evidence type="ECO:0000256" key="2">
    <source>
        <dbReference type="ARBA" id="ARBA00007251"/>
    </source>
</evidence>
<dbReference type="OrthoDB" id="10254737at2759"/>
<evidence type="ECO:0000256" key="9">
    <source>
        <dbReference type="RuleBase" id="RU003814"/>
    </source>
</evidence>
<protein>
    <recommendedName>
        <fullName evidence="6">Translation initiation factor eIF2B subunit delta</fullName>
    </recommendedName>
    <alternativeName>
        <fullName evidence="7">eIF2B GDP-GTP exchange factor subunit delta</fullName>
    </alternativeName>
</protein>
<dbReference type="GeneID" id="54417987"/>
<dbReference type="Proteomes" id="UP000504638">
    <property type="component" value="Unplaced"/>
</dbReference>
<comment type="similarity">
    <text evidence="2 9">Belongs to the eIF-2B alpha/beta/delta subunits family.</text>
</comment>
<evidence type="ECO:0000256" key="8">
    <source>
        <dbReference type="ARBA" id="ARBA00046432"/>
    </source>
</evidence>
<evidence type="ECO:0000256" key="7">
    <source>
        <dbReference type="ARBA" id="ARBA00044356"/>
    </source>
</evidence>